<dbReference type="PRINTS" id="PR00344">
    <property type="entry name" value="BCTRLSENSOR"/>
</dbReference>
<dbReference type="CDD" id="cd19410">
    <property type="entry name" value="HK9-like_sensor"/>
    <property type="match status" value="1"/>
</dbReference>
<dbReference type="EC" id="2.7.13.3" evidence="2"/>
<dbReference type="Gene3D" id="1.10.287.130">
    <property type="match status" value="1"/>
</dbReference>
<feature type="domain" description="Histidine kinase" evidence="7">
    <location>
        <begin position="250"/>
        <end position="485"/>
    </location>
</feature>
<comment type="caution">
    <text evidence="8">The sequence shown here is derived from an EMBL/GenBank/DDBJ whole genome shotgun (WGS) entry which is preliminary data.</text>
</comment>
<dbReference type="Proteomes" id="UP001274321">
    <property type="component" value="Unassembled WGS sequence"/>
</dbReference>
<evidence type="ECO:0000313" key="8">
    <source>
        <dbReference type="EMBL" id="MDX6806763.1"/>
    </source>
</evidence>
<dbReference type="InterPro" id="IPR003661">
    <property type="entry name" value="HisK_dim/P_dom"/>
</dbReference>
<sequence length="492" mass="54192">MPISNVRFIRATAILMLIGVAALLMMIGVTFWLSLKMEGLGKDIEEARRFNRVSIELRNALQDMETGQRGFLLTQEDAYLVPFEAARTRLPAILGDLGEDVFADHRAETARLREIAEGKLAELSRTIDMVRAGDLQGALEVVRTDQGKNLMQEARGIISGLLAVGDRRLSEATGQQVSSTRALQASIIGGTLLILIVVGISTVIALRYTRELLLTRAEMRMLNESLESRVAERTAELGRATTEIQRFAYIVGHDLRSPLVNVMGFTSELMEFSKEVFRDMDALRERTGIAATPADVQLQKDFDEAVGFIRTSTSKMDGLINAILKLSREGRRPLTPERIDMAALLEDASVNVRHRVNERGGSIAMSGTFPAIVSDKFSLEQVFGNLFDNAVKYSDPARAPEIKVVSGTLGADVSIDITDNGRGIAEGDFERIFELFRRTGRQDQPGEGIGLAYVRAYVRRLGGDITVTSKLGEGSTFRVRLPRTLKDATLEA</sequence>
<dbReference type="InterPro" id="IPR004358">
    <property type="entry name" value="Sig_transdc_His_kin-like_C"/>
</dbReference>
<dbReference type="Pfam" id="PF05227">
    <property type="entry name" value="CHASE3"/>
    <property type="match status" value="1"/>
</dbReference>
<name>A0ABU4RRH1_9HYPH</name>
<dbReference type="CDD" id="cd00075">
    <property type="entry name" value="HATPase"/>
    <property type="match status" value="1"/>
</dbReference>
<keyword evidence="6" id="KW-0812">Transmembrane</keyword>
<evidence type="ECO:0000313" key="9">
    <source>
        <dbReference type="Proteomes" id="UP001274321"/>
    </source>
</evidence>
<keyword evidence="6" id="KW-1133">Transmembrane helix</keyword>
<gene>
    <name evidence="8" type="ORF">SCD90_11875</name>
</gene>
<evidence type="ECO:0000256" key="4">
    <source>
        <dbReference type="ARBA" id="ARBA00022679"/>
    </source>
</evidence>
<evidence type="ECO:0000256" key="3">
    <source>
        <dbReference type="ARBA" id="ARBA00022553"/>
    </source>
</evidence>
<dbReference type="Gene3D" id="3.30.565.10">
    <property type="entry name" value="Histidine kinase-like ATPase, C-terminal domain"/>
    <property type="match status" value="1"/>
</dbReference>
<dbReference type="EMBL" id="JAXAFJ010000007">
    <property type="protein sequence ID" value="MDX6806763.1"/>
    <property type="molecule type" value="Genomic_DNA"/>
</dbReference>
<dbReference type="InterPro" id="IPR050351">
    <property type="entry name" value="BphY/WalK/GraS-like"/>
</dbReference>
<comment type="catalytic activity">
    <reaction evidence="1">
        <text>ATP + protein L-histidine = ADP + protein N-phospho-L-histidine.</text>
        <dbReference type="EC" id="2.7.13.3"/>
    </reaction>
</comment>
<evidence type="ECO:0000256" key="1">
    <source>
        <dbReference type="ARBA" id="ARBA00000085"/>
    </source>
</evidence>
<reference evidence="8 9" key="1">
    <citation type="submission" date="2023-11" db="EMBL/GenBank/DDBJ databases">
        <authorList>
            <person name="Bao R."/>
        </authorList>
    </citation>
    <scope>NUCLEOTIDE SEQUENCE [LARGE SCALE GENOMIC DNA]</scope>
    <source>
        <strain evidence="8 9">PJ23</strain>
    </source>
</reference>
<keyword evidence="4" id="KW-0808">Transferase</keyword>
<dbReference type="PANTHER" id="PTHR42878">
    <property type="entry name" value="TWO-COMPONENT HISTIDINE KINASE"/>
    <property type="match status" value="1"/>
</dbReference>
<keyword evidence="3" id="KW-0597">Phosphoprotein</keyword>
<dbReference type="InterPro" id="IPR005467">
    <property type="entry name" value="His_kinase_dom"/>
</dbReference>
<keyword evidence="6" id="KW-0472">Membrane</keyword>
<feature type="transmembrane region" description="Helical" evidence="6">
    <location>
        <begin position="12"/>
        <end position="33"/>
    </location>
</feature>
<dbReference type="InterPro" id="IPR003594">
    <property type="entry name" value="HATPase_dom"/>
</dbReference>
<dbReference type="SUPFAM" id="SSF55874">
    <property type="entry name" value="ATPase domain of HSP90 chaperone/DNA topoisomerase II/histidine kinase"/>
    <property type="match status" value="1"/>
</dbReference>
<dbReference type="Pfam" id="PF02518">
    <property type="entry name" value="HATPase_c"/>
    <property type="match status" value="1"/>
</dbReference>
<keyword evidence="9" id="KW-1185">Reference proteome</keyword>
<dbReference type="SMART" id="SM00388">
    <property type="entry name" value="HisKA"/>
    <property type="match status" value="1"/>
</dbReference>
<dbReference type="PANTHER" id="PTHR42878:SF15">
    <property type="entry name" value="BACTERIOPHYTOCHROME"/>
    <property type="match status" value="1"/>
</dbReference>
<dbReference type="InterPro" id="IPR036097">
    <property type="entry name" value="HisK_dim/P_sf"/>
</dbReference>
<accession>A0ABU4RRH1</accession>
<keyword evidence="5" id="KW-0418">Kinase</keyword>
<evidence type="ECO:0000256" key="2">
    <source>
        <dbReference type="ARBA" id="ARBA00012438"/>
    </source>
</evidence>
<dbReference type="PROSITE" id="PS50109">
    <property type="entry name" value="HIS_KIN"/>
    <property type="match status" value="1"/>
</dbReference>
<evidence type="ECO:0000259" key="7">
    <source>
        <dbReference type="PROSITE" id="PS50109"/>
    </source>
</evidence>
<feature type="transmembrane region" description="Helical" evidence="6">
    <location>
        <begin position="187"/>
        <end position="206"/>
    </location>
</feature>
<dbReference type="SMART" id="SM00387">
    <property type="entry name" value="HATPase_c"/>
    <property type="match status" value="1"/>
</dbReference>
<protein>
    <recommendedName>
        <fullName evidence="2">histidine kinase</fullName>
        <ecNumber evidence="2">2.7.13.3</ecNumber>
    </recommendedName>
</protein>
<dbReference type="InterPro" id="IPR007891">
    <property type="entry name" value="CHASE3"/>
</dbReference>
<dbReference type="SUPFAM" id="SSF47384">
    <property type="entry name" value="Homodimeric domain of signal transducing histidine kinase"/>
    <property type="match status" value="1"/>
</dbReference>
<proteinExistence type="predicted"/>
<dbReference type="RefSeq" id="WP_319844889.1">
    <property type="nucleotide sequence ID" value="NZ_JAXAFJ010000007.1"/>
</dbReference>
<evidence type="ECO:0000256" key="6">
    <source>
        <dbReference type="SAM" id="Phobius"/>
    </source>
</evidence>
<dbReference type="InterPro" id="IPR036890">
    <property type="entry name" value="HATPase_C_sf"/>
</dbReference>
<organism evidence="8 9">
    <name type="scientific">Terrihabitans rhizophilus</name>
    <dbReference type="NCBI Taxonomy" id="3092662"/>
    <lineage>
        <taxon>Bacteria</taxon>
        <taxon>Pseudomonadati</taxon>
        <taxon>Pseudomonadota</taxon>
        <taxon>Alphaproteobacteria</taxon>
        <taxon>Hyphomicrobiales</taxon>
        <taxon>Terrihabitans</taxon>
    </lineage>
</organism>
<evidence type="ECO:0000256" key="5">
    <source>
        <dbReference type="ARBA" id="ARBA00022777"/>
    </source>
</evidence>